<dbReference type="SUPFAM" id="SSF56112">
    <property type="entry name" value="Protein kinase-like (PK-like)"/>
    <property type="match status" value="1"/>
</dbReference>
<dbReference type="OrthoDB" id="5862519at2759"/>
<feature type="region of interest" description="Disordered" evidence="3">
    <location>
        <begin position="495"/>
        <end position="591"/>
    </location>
</feature>
<dbReference type="EMBL" id="CAJFCV020000005">
    <property type="protein sequence ID" value="CAG9125272.1"/>
    <property type="molecule type" value="Genomic_DNA"/>
</dbReference>
<dbReference type="InterPro" id="IPR001245">
    <property type="entry name" value="Ser-Thr/Tyr_kinase_cat_dom"/>
</dbReference>
<accession>A0A1I7RXZ6</accession>
<reference evidence="6" key="2">
    <citation type="submission" date="2020-08" db="EMBL/GenBank/DDBJ databases">
        <authorList>
            <person name="Kikuchi T."/>
        </authorList>
    </citation>
    <scope>NUCLEOTIDE SEQUENCE</scope>
    <source>
        <strain evidence="5">Ka4C1</strain>
    </source>
</reference>
<keyword evidence="1" id="KW-0547">Nucleotide-binding</keyword>
<feature type="compositionally biased region" description="Low complexity" evidence="3">
    <location>
        <begin position="502"/>
        <end position="515"/>
    </location>
</feature>
<dbReference type="InterPro" id="IPR000719">
    <property type="entry name" value="Prot_kinase_dom"/>
</dbReference>
<dbReference type="SMR" id="A0A1I7RXZ6"/>
<protein>
    <submittedName>
        <fullName evidence="5">(pine wood nematode) hypothetical protein</fullName>
    </submittedName>
    <submittedName>
        <fullName evidence="9">Protein kinase domain-containing protein</fullName>
    </submittedName>
</protein>
<reference evidence="9" key="1">
    <citation type="submission" date="2016-11" db="UniProtKB">
        <authorList>
            <consortium name="WormBaseParasite"/>
        </authorList>
    </citation>
    <scope>IDENTIFICATION</scope>
</reference>
<dbReference type="WBParaSite" id="BXY_0561300.1">
    <property type="protein sequence ID" value="BXY_0561300.1"/>
    <property type="gene ID" value="BXY_0561300"/>
</dbReference>
<dbReference type="InterPro" id="IPR011009">
    <property type="entry name" value="Kinase-like_dom_sf"/>
</dbReference>
<evidence type="ECO:0000256" key="3">
    <source>
        <dbReference type="SAM" id="MobiDB-lite"/>
    </source>
</evidence>
<organism evidence="7 9">
    <name type="scientific">Bursaphelenchus xylophilus</name>
    <name type="common">Pinewood nematode worm</name>
    <name type="synonym">Aphelenchoides xylophilus</name>
    <dbReference type="NCBI Taxonomy" id="6326"/>
    <lineage>
        <taxon>Eukaryota</taxon>
        <taxon>Metazoa</taxon>
        <taxon>Ecdysozoa</taxon>
        <taxon>Nematoda</taxon>
        <taxon>Chromadorea</taxon>
        <taxon>Rhabditida</taxon>
        <taxon>Tylenchina</taxon>
        <taxon>Tylenchomorpha</taxon>
        <taxon>Aphelenchoidea</taxon>
        <taxon>Aphelenchoididae</taxon>
        <taxon>Bursaphelenchus</taxon>
    </lineage>
</organism>
<evidence type="ECO:0000313" key="9">
    <source>
        <dbReference type="WBParaSite" id="BXY_0561300.1"/>
    </source>
</evidence>
<dbReference type="AlphaFoldDB" id="A0A1I7RXZ6"/>
<dbReference type="Proteomes" id="UP000095284">
    <property type="component" value="Unplaced"/>
</dbReference>
<evidence type="ECO:0000259" key="4">
    <source>
        <dbReference type="PROSITE" id="PS50011"/>
    </source>
</evidence>
<evidence type="ECO:0000313" key="5">
    <source>
        <dbReference type="EMBL" id="CAD5232601.1"/>
    </source>
</evidence>
<evidence type="ECO:0000313" key="8">
    <source>
        <dbReference type="Proteomes" id="UP000659654"/>
    </source>
</evidence>
<feature type="compositionally biased region" description="Basic and acidic residues" evidence="3">
    <location>
        <begin position="516"/>
        <end position="535"/>
    </location>
</feature>
<feature type="region of interest" description="Disordered" evidence="3">
    <location>
        <begin position="1"/>
        <end position="26"/>
    </location>
</feature>
<dbReference type="GO" id="GO:0005524">
    <property type="term" value="F:ATP binding"/>
    <property type="evidence" value="ECO:0007669"/>
    <property type="project" value="UniProtKB-KW"/>
</dbReference>
<keyword evidence="2" id="KW-0067">ATP-binding</keyword>
<gene>
    <name evidence="5" type="ORF">BXYJ_LOCUS12692</name>
</gene>
<dbReference type="Proteomes" id="UP000659654">
    <property type="component" value="Unassembled WGS sequence"/>
</dbReference>
<evidence type="ECO:0000313" key="6">
    <source>
        <dbReference type="EMBL" id="CAG9125272.1"/>
    </source>
</evidence>
<keyword evidence="8" id="KW-1185">Reference proteome</keyword>
<feature type="compositionally biased region" description="Polar residues" evidence="3">
    <location>
        <begin position="17"/>
        <end position="26"/>
    </location>
</feature>
<dbReference type="PROSITE" id="PS50011">
    <property type="entry name" value="PROTEIN_KINASE_DOM"/>
    <property type="match status" value="1"/>
</dbReference>
<proteinExistence type="predicted"/>
<evidence type="ECO:0000256" key="1">
    <source>
        <dbReference type="ARBA" id="ARBA00022741"/>
    </source>
</evidence>
<name>A0A1I7RXZ6_BURXY</name>
<dbReference type="PANTHER" id="PTHR24418">
    <property type="entry name" value="TYROSINE-PROTEIN KINASE"/>
    <property type="match status" value="1"/>
</dbReference>
<dbReference type="InterPro" id="IPR050198">
    <property type="entry name" value="Non-receptor_tyrosine_kinases"/>
</dbReference>
<dbReference type="Pfam" id="PF07714">
    <property type="entry name" value="PK_Tyr_Ser-Thr"/>
    <property type="match status" value="1"/>
</dbReference>
<feature type="domain" description="Protein kinase" evidence="4">
    <location>
        <begin position="134"/>
        <end position="407"/>
    </location>
</feature>
<dbReference type="Proteomes" id="UP000582659">
    <property type="component" value="Unassembled WGS sequence"/>
</dbReference>
<feature type="compositionally biased region" description="Basic residues" evidence="3">
    <location>
        <begin position="536"/>
        <end position="553"/>
    </location>
</feature>
<dbReference type="GO" id="GO:0004672">
    <property type="term" value="F:protein kinase activity"/>
    <property type="evidence" value="ECO:0007669"/>
    <property type="project" value="InterPro"/>
</dbReference>
<dbReference type="EMBL" id="CAJFDI010000005">
    <property type="protein sequence ID" value="CAD5232601.1"/>
    <property type="molecule type" value="Genomic_DNA"/>
</dbReference>
<dbReference type="Gene3D" id="1.10.510.10">
    <property type="entry name" value="Transferase(Phosphotransferase) domain 1"/>
    <property type="match status" value="1"/>
</dbReference>
<sequence length="591" mass="66758">MPPKKKKTLQQKNTKNSENLESTESLNPSAISQKSIFQECAKEPWFFGYLPGEILMQYLHNTGDFALCYMDQLELIVKGETTKHMVAAIIENNEVRLPHIAKSFQSVPKMVEEMKRRRFKLEKNGERLKLGRPIETPAWVLSKDFVRTVKCIDSETGFHKLYIGKMFGKIGVLVKMTAEDMSKNSIEKTNRALLNECRRLISLRHPNIVLVYGIVCVDLPIQLICEICNGKSLKQFLIHHGSTCCNTERLKFAQQVACAVQYVHNANVVHRQVVADTCLISNYGQIKLSGFGLAATPEELNGTRIDILTQQNIPLRAMPPEALTHKPLFTLSCDVWSFGVFLYEIFSNGEGPWPKLEPKRIATAIRKAQMPGYPPKMPLEVKEFVATKCWIRNPQSRAKMSEIKLFLDELLMKSSDSNPTESKISSLNVLDGVEPLSQRKIEQRFEESIHKFNDLRQTAVWPGRENTAEILIEINSASLKKRGDRNKDIAKMLAKSNSIRSKTQAMTARTTTTTPQREKTDIINEDGQTKSDAHSSKTKRKGAKKPASKRAKSLFKNPAPSEAQTPAKKLPRPAHAHDDIDDDFSGSLKED</sequence>
<evidence type="ECO:0000313" key="7">
    <source>
        <dbReference type="Proteomes" id="UP000095284"/>
    </source>
</evidence>
<evidence type="ECO:0000256" key="2">
    <source>
        <dbReference type="ARBA" id="ARBA00022840"/>
    </source>
</evidence>
<dbReference type="eggNOG" id="KOG0194">
    <property type="taxonomic scope" value="Eukaryota"/>
</dbReference>